<dbReference type="RefSeq" id="XP_003746008.1">
    <property type="nucleotide sequence ID" value="XM_003745960.1"/>
</dbReference>
<keyword evidence="4" id="KW-0496">Mitochondrion</keyword>
<keyword evidence="15" id="KW-1185">Reference proteome</keyword>
<dbReference type="PANTHER" id="PTHR20935:SF0">
    <property type="entry name" value="SERINE_THREONINE-PROTEIN PHOSPHATASE PGAM5, MITOCHONDRIAL"/>
    <property type="match status" value="1"/>
</dbReference>
<evidence type="ECO:0000256" key="14">
    <source>
        <dbReference type="SAM" id="MobiDB-lite"/>
    </source>
</evidence>
<dbReference type="Proteomes" id="UP000694867">
    <property type="component" value="Unplaced"/>
</dbReference>
<evidence type="ECO:0000256" key="13">
    <source>
        <dbReference type="PIRSR" id="PIRSR613078-2"/>
    </source>
</evidence>
<evidence type="ECO:0000256" key="8">
    <source>
        <dbReference type="ARBA" id="ARBA00039765"/>
    </source>
</evidence>
<evidence type="ECO:0000256" key="1">
    <source>
        <dbReference type="ARBA" id="ARBA00004294"/>
    </source>
</evidence>
<sequence>MFIRLSGSLVGIATSAFFISNKVYAKDATKRDSDSCPVHDRESVFKKIHTPKYYWDINWDRRDPKTIYSTMGNPPPDTCDIPHKSRHLYLVRHGQYHSKAKRPEDKKLTELGRKQAEFTGQRLRQLNLTFDKVYVSTMARAKETGSIIVSSLPEDRVKSVELSDLLPEGSPVPPEPPSGYHPASKYSEDGARIEAAFRKFFHRADPSQREHEHILLVCHANVIRYFVCRALQIPEEAWLRFSLKNGSITHLEIRPSGRVVARGIGDAGFMPLDMITTS</sequence>
<evidence type="ECO:0000256" key="10">
    <source>
        <dbReference type="ARBA" id="ARBA00042520"/>
    </source>
</evidence>
<proteinExistence type="inferred from homology"/>
<dbReference type="GO" id="GO:0004722">
    <property type="term" value="F:protein serine/threonine phosphatase activity"/>
    <property type="evidence" value="ECO:0007669"/>
    <property type="project" value="UniProtKB-EC"/>
</dbReference>
<evidence type="ECO:0000256" key="4">
    <source>
        <dbReference type="ARBA" id="ARBA00022787"/>
    </source>
</evidence>
<dbReference type="SUPFAM" id="SSF53254">
    <property type="entry name" value="Phosphoglycerate mutase-like"/>
    <property type="match status" value="1"/>
</dbReference>
<evidence type="ECO:0000256" key="11">
    <source>
        <dbReference type="ARBA" id="ARBA00047761"/>
    </source>
</evidence>
<dbReference type="Gene3D" id="3.40.50.1240">
    <property type="entry name" value="Phosphoglycerate mutase-like"/>
    <property type="match status" value="1"/>
</dbReference>
<dbReference type="InterPro" id="IPR051021">
    <property type="entry name" value="Mito_Ser/Thr_phosphatase"/>
</dbReference>
<feature type="region of interest" description="Disordered" evidence="14">
    <location>
        <begin position="164"/>
        <end position="184"/>
    </location>
</feature>
<dbReference type="SMART" id="SM00855">
    <property type="entry name" value="PGAM"/>
    <property type="match status" value="1"/>
</dbReference>
<comment type="similarity">
    <text evidence="2">Belongs to the phosphoglycerate mutase family. BPG-dependent PGAM subfamily.</text>
</comment>
<evidence type="ECO:0000256" key="6">
    <source>
        <dbReference type="ARBA" id="ARBA00037234"/>
    </source>
</evidence>
<dbReference type="GO" id="GO:0090141">
    <property type="term" value="P:positive regulation of mitochondrial fission"/>
    <property type="evidence" value="ECO:0007669"/>
    <property type="project" value="TreeGrafter"/>
</dbReference>
<dbReference type="AlphaFoldDB" id="A0AAJ6QU98"/>
<comment type="function">
    <text evidence="6">Displays phosphatase activity for serine/threonine residues, and dephosphorylates and activates Pk92B kinase. Has apparently no phosphoglycerate mutase activity.</text>
</comment>
<protein>
    <recommendedName>
        <fullName evidence="8">Serine/threonine-protein phosphatase PGAM5, mitochondrial</fullName>
        <ecNumber evidence="3">3.1.3.16</ecNumber>
    </recommendedName>
    <alternativeName>
        <fullName evidence="10">Phosphoglycerate mutase family member 5 homolog</fullName>
    </alternativeName>
    <alternativeName>
        <fullName evidence="9">Serine/threonine-protein phosphatase Pgam5, mitochondrial</fullName>
    </alternativeName>
</protein>
<evidence type="ECO:0000256" key="5">
    <source>
        <dbReference type="ARBA" id="ARBA00022801"/>
    </source>
</evidence>
<feature type="binding site" evidence="13">
    <location>
        <position position="140"/>
    </location>
    <ligand>
        <name>substrate</name>
    </ligand>
</feature>
<comment type="subcellular location">
    <subcellularLocation>
        <location evidence="1">Mitochondrion outer membrane</location>
    </subcellularLocation>
</comment>
<dbReference type="InterPro" id="IPR029033">
    <property type="entry name" value="His_PPase_superfam"/>
</dbReference>
<evidence type="ECO:0000256" key="7">
    <source>
        <dbReference type="ARBA" id="ARBA00038605"/>
    </source>
</evidence>
<dbReference type="CDD" id="cd07067">
    <property type="entry name" value="HP_PGM_like"/>
    <property type="match status" value="1"/>
</dbReference>
<dbReference type="EC" id="3.1.3.16" evidence="3"/>
<comment type="catalytic activity">
    <reaction evidence="11">
        <text>O-phospho-L-seryl-[protein] + H2O = L-seryl-[protein] + phosphate</text>
        <dbReference type="Rhea" id="RHEA:20629"/>
        <dbReference type="Rhea" id="RHEA-COMP:9863"/>
        <dbReference type="Rhea" id="RHEA-COMP:11604"/>
        <dbReference type="ChEBI" id="CHEBI:15377"/>
        <dbReference type="ChEBI" id="CHEBI:29999"/>
        <dbReference type="ChEBI" id="CHEBI:43474"/>
        <dbReference type="ChEBI" id="CHEBI:83421"/>
        <dbReference type="EC" id="3.1.3.16"/>
    </reaction>
</comment>
<feature type="compositionally biased region" description="Pro residues" evidence="14">
    <location>
        <begin position="170"/>
        <end position="179"/>
    </location>
</feature>
<evidence type="ECO:0000313" key="16">
    <source>
        <dbReference type="RefSeq" id="XP_003746008.1"/>
    </source>
</evidence>
<dbReference type="Pfam" id="PF00300">
    <property type="entry name" value="His_Phos_1"/>
    <property type="match status" value="1"/>
</dbReference>
<dbReference type="PANTHER" id="PTHR20935">
    <property type="entry name" value="PHOSPHOGLYCERATE MUTASE-RELATED"/>
    <property type="match status" value="1"/>
</dbReference>
<reference evidence="16" key="1">
    <citation type="submission" date="2025-08" db="UniProtKB">
        <authorList>
            <consortium name="RefSeq"/>
        </authorList>
    </citation>
    <scope>IDENTIFICATION</scope>
</reference>
<accession>A0AAJ6QU98</accession>
<dbReference type="KEGG" id="goe:100909131"/>
<evidence type="ECO:0000313" key="15">
    <source>
        <dbReference type="Proteomes" id="UP000694867"/>
    </source>
</evidence>
<dbReference type="InterPro" id="IPR013078">
    <property type="entry name" value="His_Pase_superF_clade-1"/>
</dbReference>
<evidence type="ECO:0000256" key="2">
    <source>
        <dbReference type="ARBA" id="ARBA00006717"/>
    </source>
</evidence>
<gene>
    <name evidence="16" type="primary">LOC100909131</name>
</gene>
<keyword evidence="4" id="KW-1000">Mitochondrion outer membrane</keyword>
<keyword evidence="5" id="KW-0378">Hydrolase</keyword>
<name>A0AAJ6QU98_9ACAR</name>
<comment type="subunit">
    <text evidence="7">Interacts with Pk92B/ASK1.</text>
</comment>
<dbReference type="GO" id="GO:0005741">
    <property type="term" value="C:mitochondrial outer membrane"/>
    <property type="evidence" value="ECO:0007669"/>
    <property type="project" value="UniProtKB-SubCell"/>
</dbReference>
<evidence type="ECO:0000256" key="12">
    <source>
        <dbReference type="ARBA" id="ARBA00048336"/>
    </source>
</evidence>
<evidence type="ECO:0000256" key="9">
    <source>
        <dbReference type="ARBA" id="ARBA00040722"/>
    </source>
</evidence>
<evidence type="ECO:0000256" key="3">
    <source>
        <dbReference type="ARBA" id="ARBA00013081"/>
    </source>
</evidence>
<dbReference type="GeneID" id="100909131"/>
<organism evidence="15 16">
    <name type="scientific">Galendromus occidentalis</name>
    <name type="common">western predatory mite</name>
    <dbReference type="NCBI Taxonomy" id="34638"/>
    <lineage>
        <taxon>Eukaryota</taxon>
        <taxon>Metazoa</taxon>
        <taxon>Ecdysozoa</taxon>
        <taxon>Arthropoda</taxon>
        <taxon>Chelicerata</taxon>
        <taxon>Arachnida</taxon>
        <taxon>Acari</taxon>
        <taxon>Parasitiformes</taxon>
        <taxon>Mesostigmata</taxon>
        <taxon>Gamasina</taxon>
        <taxon>Phytoseioidea</taxon>
        <taxon>Phytoseiidae</taxon>
        <taxon>Typhlodrominae</taxon>
        <taxon>Galendromus</taxon>
    </lineage>
</organism>
<comment type="catalytic activity">
    <reaction evidence="12">
        <text>O-phospho-L-threonyl-[protein] + H2O = L-threonyl-[protein] + phosphate</text>
        <dbReference type="Rhea" id="RHEA:47004"/>
        <dbReference type="Rhea" id="RHEA-COMP:11060"/>
        <dbReference type="Rhea" id="RHEA-COMP:11605"/>
        <dbReference type="ChEBI" id="CHEBI:15377"/>
        <dbReference type="ChEBI" id="CHEBI:30013"/>
        <dbReference type="ChEBI" id="CHEBI:43474"/>
        <dbReference type="ChEBI" id="CHEBI:61977"/>
        <dbReference type="EC" id="3.1.3.16"/>
    </reaction>
</comment>
<keyword evidence="4" id="KW-0472">Membrane</keyword>